<dbReference type="GO" id="GO:0003676">
    <property type="term" value="F:nucleic acid binding"/>
    <property type="evidence" value="ECO:0007669"/>
    <property type="project" value="InterPro"/>
</dbReference>
<evidence type="ECO:0008006" key="3">
    <source>
        <dbReference type="Google" id="ProtNLM"/>
    </source>
</evidence>
<reference evidence="1" key="1">
    <citation type="submission" date="2019-10" db="EMBL/GenBank/DDBJ databases">
        <title>Conservation and host-specific expression of non-tandemly repeated heterogenous ribosome RNA gene in arbuscular mycorrhizal fungi.</title>
        <authorList>
            <person name="Maeda T."/>
            <person name="Kobayashi Y."/>
            <person name="Nakagawa T."/>
            <person name="Ezawa T."/>
            <person name="Yamaguchi K."/>
            <person name="Bino T."/>
            <person name="Nishimoto Y."/>
            <person name="Shigenobu S."/>
            <person name="Kawaguchi M."/>
        </authorList>
    </citation>
    <scope>NUCLEOTIDE SEQUENCE</scope>
    <source>
        <strain evidence="1">HR1</strain>
    </source>
</reference>
<dbReference type="AlphaFoldDB" id="A0A8H3QJ36"/>
<dbReference type="Proteomes" id="UP000615446">
    <property type="component" value="Unassembled WGS sequence"/>
</dbReference>
<dbReference type="OrthoDB" id="2416077at2759"/>
<sequence>MDIIKKLPRASPILTANYKLKRIEWTKKHLNNDWNNTLFSDETAFQLFQNTLEQIEDLLGNDWQFQHDNDPKHTSCLAKNFIHDNMPEVID</sequence>
<dbReference type="EMBL" id="BLAL01000039">
    <property type="protein sequence ID" value="GES78514.1"/>
    <property type="molecule type" value="Genomic_DNA"/>
</dbReference>
<protein>
    <recommendedName>
        <fullName evidence="3">Tc1-like transposase DDE domain-containing protein</fullName>
    </recommendedName>
</protein>
<dbReference type="InterPro" id="IPR036397">
    <property type="entry name" value="RNaseH_sf"/>
</dbReference>
<name>A0A8H3QJ36_9GLOM</name>
<dbReference type="Gene3D" id="3.30.420.10">
    <property type="entry name" value="Ribonuclease H-like superfamily/Ribonuclease H"/>
    <property type="match status" value="1"/>
</dbReference>
<gene>
    <name evidence="1" type="ORF">RCL2_000582000</name>
</gene>
<comment type="caution">
    <text evidence="1">The sequence shown here is derived from an EMBL/GenBank/DDBJ whole genome shotgun (WGS) entry which is preliminary data.</text>
</comment>
<proteinExistence type="predicted"/>
<organism evidence="1 2">
    <name type="scientific">Rhizophagus clarus</name>
    <dbReference type="NCBI Taxonomy" id="94130"/>
    <lineage>
        <taxon>Eukaryota</taxon>
        <taxon>Fungi</taxon>
        <taxon>Fungi incertae sedis</taxon>
        <taxon>Mucoromycota</taxon>
        <taxon>Glomeromycotina</taxon>
        <taxon>Glomeromycetes</taxon>
        <taxon>Glomerales</taxon>
        <taxon>Glomeraceae</taxon>
        <taxon>Rhizophagus</taxon>
    </lineage>
</organism>
<evidence type="ECO:0000313" key="2">
    <source>
        <dbReference type="Proteomes" id="UP000615446"/>
    </source>
</evidence>
<evidence type="ECO:0000313" key="1">
    <source>
        <dbReference type="EMBL" id="GES78514.1"/>
    </source>
</evidence>
<accession>A0A8H3QJ36</accession>